<protein>
    <submittedName>
        <fullName evidence="2">Membrane protein</fullName>
    </submittedName>
</protein>
<feature type="transmembrane region" description="Helical" evidence="1">
    <location>
        <begin position="98"/>
        <end position="118"/>
    </location>
</feature>
<keyword evidence="3" id="KW-1185">Reference proteome</keyword>
<dbReference type="Pfam" id="PF19700">
    <property type="entry name" value="DUF6198"/>
    <property type="match status" value="1"/>
</dbReference>
<evidence type="ECO:0000313" key="3">
    <source>
        <dbReference type="Proteomes" id="UP000030153"/>
    </source>
</evidence>
<dbReference type="InterPro" id="IPR038750">
    <property type="entry name" value="YczE/YyaS-like"/>
</dbReference>
<accession>A0A0A2UVC0</accession>
<dbReference type="PANTHER" id="PTHR40078:SF1">
    <property type="entry name" value="INTEGRAL MEMBRANE PROTEIN"/>
    <property type="match status" value="1"/>
</dbReference>
<keyword evidence="1" id="KW-0812">Transmembrane</keyword>
<keyword evidence="1" id="KW-0472">Membrane</keyword>
<name>A0A0A2UVC0_9BACI</name>
<feature type="transmembrane region" description="Helical" evidence="1">
    <location>
        <begin position="27"/>
        <end position="48"/>
    </location>
</feature>
<dbReference type="PANTHER" id="PTHR40078">
    <property type="entry name" value="INTEGRAL MEMBRANE PROTEIN-RELATED"/>
    <property type="match status" value="1"/>
</dbReference>
<evidence type="ECO:0000313" key="2">
    <source>
        <dbReference type="EMBL" id="KGP90436.1"/>
    </source>
</evidence>
<feature type="transmembrane region" description="Helical" evidence="1">
    <location>
        <begin position="68"/>
        <end position="91"/>
    </location>
</feature>
<reference evidence="2 3" key="1">
    <citation type="submission" date="2013-08" db="EMBL/GenBank/DDBJ databases">
        <title>Genome of Pontibacillus chungwhensis.</title>
        <authorList>
            <person name="Wang Q."/>
            <person name="Wang G."/>
        </authorList>
    </citation>
    <scope>NUCLEOTIDE SEQUENCE [LARGE SCALE GENOMIC DNA]</scope>
    <source>
        <strain evidence="2 3">BH030062</strain>
    </source>
</reference>
<dbReference type="STRING" id="1385513.N780_04645"/>
<organism evidence="2 3">
    <name type="scientific">Pontibacillus chungwhensis BH030062</name>
    <dbReference type="NCBI Taxonomy" id="1385513"/>
    <lineage>
        <taxon>Bacteria</taxon>
        <taxon>Bacillati</taxon>
        <taxon>Bacillota</taxon>
        <taxon>Bacilli</taxon>
        <taxon>Bacillales</taxon>
        <taxon>Bacillaceae</taxon>
        <taxon>Pontibacillus</taxon>
    </lineage>
</organism>
<feature type="transmembrane region" description="Helical" evidence="1">
    <location>
        <begin position="130"/>
        <end position="151"/>
    </location>
</feature>
<comment type="caution">
    <text evidence="2">The sequence shown here is derived from an EMBL/GenBank/DDBJ whole genome shotgun (WGS) entry which is preliminary data.</text>
</comment>
<dbReference type="Proteomes" id="UP000030153">
    <property type="component" value="Unassembled WGS sequence"/>
</dbReference>
<sequence>MNMTTENKRVHSKDPVKKQTFTQRATFIRWSFFVVGLIILALGISLTIKADRFGIGPWDVFHVGLNEQFGLTVGSWSIIAGLVVVGFTSIVTKSWPQIGTILNMLLIGVFIDIFNYVLPSPETLWSNMAVFLLGITVLAYGIGIYVAPGLGAGPRDGLMLVIRDLTGWKVQWVRNGIEVTVFLLGWLLGGPVGVGTVVIALGLGTIVGYSLPQTKKLLDYMIRRGEAHENLYQGTLRSDHHDRTSQEIR</sequence>
<dbReference type="eggNOG" id="COG2364">
    <property type="taxonomic scope" value="Bacteria"/>
</dbReference>
<evidence type="ECO:0000256" key="1">
    <source>
        <dbReference type="SAM" id="Phobius"/>
    </source>
</evidence>
<dbReference type="AlphaFoldDB" id="A0A0A2UVC0"/>
<proteinExistence type="predicted"/>
<gene>
    <name evidence="2" type="ORF">N780_04645</name>
</gene>
<dbReference type="EMBL" id="AVBG01000012">
    <property type="protein sequence ID" value="KGP90436.1"/>
    <property type="molecule type" value="Genomic_DNA"/>
</dbReference>
<keyword evidence="1" id="KW-1133">Transmembrane helix</keyword>